<dbReference type="EMBL" id="DVJK01000008">
    <property type="protein sequence ID" value="HIS65976.1"/>
    <property type="molecule type" value="Genomic_DNA"/>
</dbReference>
<proteinExistence type="predicted"/>
<feature type="domain" description="LUD" evidence="1">
    <location>
        <begin position="3"/>
        <end position="108"/>
    </location>
</feature>
<evidence type="ECO:0000313" key="3">
    <source>
        <dbReference type="Proteomes" id="UP000824001"/>
    </source>
</evidence>
<organism evidence="2 3">
    <name type="scientific">Candidatus Scatomorpha merdipullorum</name>
    <dbReference type="NCBI Taxonomy" id="2840927"/>
    <lineage>
        <taxon>Bacteria</taxon>
        <taxon>Bacillati</taxon>
        <taxon>Bacillota</taxon>
        <taxon>Clostridia</taxon>
        <taxon>Eubacteriales</taxon>
        <taxon>Candidatus Scatomorpha</taxon>
    </lineage>
</organism>
<dbReference type="PANTHER" id="PTHR36179:SF2">
    <property type="entry name" value="LUD DOMAIN-CONTAINING PROTEIN"/>
    <property type="match status" value="1"/>
</dbReference>
<reference evidence="2" key="1">
    <citation type="submission" date="2020-10" db="EMBL/GenBank/DDBJ databases">
        <authorList>
            <person name="Gilroy R."/>
        </authorList>
    </citation>
    <scope>NUCLEOTIDE SEQUENCE</scope>
    <source>
        <strain evidence="2">ChiHjej10B9-9673</strain>
    </source>
</reference>
<reference evidence="2" key="2">
    <citation type="journal article" date="2021" name="PeerJ">
        <title>Extensive microbial diversity within the chicken gut microbiome revealed by metagenomics and culture.</title>
        <authorList>
            <person name="Gilroy R."/>
            <person name="Ravi A."/>
            <person name="Getino M."/>
            <person name="Pursley I."/>
            <person name="Horton D.L."/>
            <person name="Alikhan N.F."/>
            <person name="Baker D."/>
            <person name="Gharbi K."/>
            <person name="Hall N."/>
            <person name="Watson M."/>
            <person name="Adriaenssens E.M."/>
            <person name="Foster-Nyarko E."/>
            <person name="Jarju S."/>
            <person name="Secka A."/>
            <person name="Antonio M."/>
            <person name="Oren A."/>
            <person name="Chaudhuri R.R."/>
            <person name="La Ragione R."/>
            <person name="Hildebrand F."/>
            <person name="Pallen M.J."/>
        </authorList>
    </citation>
    <scope>NUCLEOTIDE SEQUENCE</scope>
    <source>
        <strain evidence="2">ChiHjej10B9-9673</strain>
    </source>
</reference>
<dbReference type="PANTHER" id="PTHR36179">
    <property type="entry name" value="LUD_DOM DOMAIN-CONTAINING PROTEIN"/>
    <property type="match status" value="1"/>
</dbReference>
<comment type="caution">
    <text evidence="2">The sequence shown here is derived from an EMBL/GenBank/DDBJ whole genome shotgun (WGS) entry which is preliminary data.</text>
</comment>
<gene>
    <name evidence="2" type="ORF">IAC18_00300</name>
</gene>
<evidence type="ECO:0000259" key="1">
    <source>
        <dbReference type="Pfam" id="PF02589"/>
    </source>
</evidence>
<feature type="non-terminal residue" evidence="2">
    <location>
        <position position="111"/>
    </location>
</feature>
<sequence length="111" mass="11665">MDIEKLKKSMDSRGWSFKSFATGTEAADYLSGELAGAAVGIGGSGTVDAIGLYDRLRAVCPDVAWHWKEEDMDAARARAMTGDAYVCSANAVAETGEIVNIDGMGNRLAGT</sequence>
<name>A0A9D1JU87_9FIRM</name>
<evidence type="ECO:0000313" key="2">
    <source>
        <dbReference type="EMBL" id="HIS65976.1"/>
    </source>
</evidence>
<dbReference type="Proteomes" id="UP000824001">
    <property type="component" value="Unassembled WGS sequence"/>
</dbReference>
<protein>
    <submittedName>
        <fullName evidence="2">LUD domain-containing protein</fullName>
    </submittedName>
</protein>
<accession>A0A9D1JU87</accession>
<dbReference type="Pfam" id="PF02589">
    <property type="entry name" value="LUD_dom"/>
    <property type="match status" value="1"/>
</dbReference>
<dbReference type="InterPro" id="IPR003741">
    <property type="entry name" value="LUD_dom"/>
</dbReference>
<dbReference type="AlphaFoldDB" id="A0A9D1JU87"/>